<feature type="non-terminal residue" evidence="1">
    <location>
        <position position="85"/>
    </location>
</feature>
<reference evidence="1" key="1">
    <citation type="journal article" date="2014" name="Front. Microbiol.">
        <title>High frequency of phylogenetically diverse reductive dehalogenase-homologous genes in deep subseafloor sedimentary metagenomes.</title>
        <authorList>
            <person name="Kawai M."/>
            <person name="Futagami T."/>
            <person name="Toyoda A."/>
            <person name="Takaki Y."/>
            <person name="Nishi S."/>
            <person name="Hori S."/>
            <person name="Arai W."/>
            <person name="Tsubouchi T."/>
            <person name="Morono Y."/>
            <person name="Uchiyama I."/>
            <person name="Ito T."/>
            <person name="Fujiyama A."/>
            <person name="Inagaki F."/>
            <person name="Takami H."/>
        </authorList>
    </citation>
    <scope>NUCLEOTIDE SEQUENCE</scope>
    <source>
        <strain evidence="1">Expedition CK06-06</strain>
    </source>
</reference>
<evidence type="ECO:0000313" key="1">
    <source>
        <dbReference type="EMBL" id="GAG93922.1"/>
    </source>
</evidence>
<gene>
    <name evidence="1" type="ORF">S01H4_36634</name>
</gene>
<comment type="caution">
    <text evidence="1">The sequence shown here is derived from an EMBL/GenBank/DDBJ whole genome shotgun (WGS) entry which is preliminary data.</text>
</comment>
<dbReference type="EMBL" id="BART01019603">
    <property type="protein sequence ID" value="GAG93922.1"/>
    <property type="molecule type" value="Genomic_DNA"/>
</dbReference>
<sequence length="85" mass="9706">MHRQQPIVKKKVYLNKNKEGHFNCGECGKARKLSARDSESHIAKGVDCSCTSVTDVHLEQRQHFRKDVELIGTFEKIYPDSSEMG</sequence>
<protein>
    <submittedName>
        <fullName evidence="1">Uncharacterized protein</fullName>
    </submittedName>
</protein>
<accession>X1CLP6</accession>
<proteinExistence type="predicted"/>
<name>X1CLP6_9ZZZZ</name>
<dbReference type="AlphaFoldDB" id="X1CLP6"/>
<organism evidence="1">
    <name type="scientific">marine sediment metagenome</name>
    <dbReference type="NCBI Taxonomy" id="412755"/>
    <lineage>
        <taxon>unclassified sequences</taxon>
        <taxon>metagenomes</taxon>
        <taxon>ecological metagenomes</taxon>
    </lineage>
</organism>